<dbReference type="RefSeq" id="WP_127764198.1">
    <property type="nucleotide sequence ID" value="NZ_SADE01000001.1"/>
</dbReference>
<keyword evidence="2" id="KW-1185">Reference proteome</keyword>
<dbReference type="Proteomes" id="UP000287447">
    <property type="component" value="Unassembled WGS sequence"/>
</dbReference>
<organism evidence="1 2">
    <name type="scientific">Hwanghaeella grinnelliae</name>
    <dbReference type="NCBI Taxonomy" id="2500179"/>
    <lineage>
        <taxon>Bacteria</taxon>
        <taxon>Pseudomonadati</taxon>
        <taxon>Pseudomonadota</taxon>
        <taxon>Alphaproteobacteria</taxon>
        <taxon>Rhodospirillales</taxon>
        <taxon>Rhodospirillaceae</taxon>
        <taxon>Hwanghaeella</taxon>
    </lineage>
</organism>
<dbReference type="OrthoDB" id="8378722at2"/>
<gene>
    <name evidence="1" type="ORF">EOI86_06050</name>
</gene>
<reference evidence="2" key="1">
    <citation type="submission" date="2019-01" db="EMBL/GenBank/DDBJ databases">
        <title>Gri0909 isolated from a small marine red alga.</title>
        <authorList>
            <person name="Kim J."/>
            <person name="Jeong S.E."/>
            <person name="Jeon C.O."/>
        </authorList>
    </citation>
    <scope>NUCLEOTIDE SEQUENCE [LARGE SCALE GENOMIC DNA]</scope>
    <source>
        <strain evidence="2">Gri0909</strain>
    </source>
</reference>
<dbReference type="EMBL" id="SADE01000001">
    <property type="protein sequence ID" value="RVU38827.1"/>
    <property type="molecule type" value="Genomic_DNA"/>
</dbReference>
<evidence type="ECO:0000313" key="2">
    <source>
        <dbReference type="Proteomes" id="UP000287447"/>
    </source>
</evidence>
<proteinExistence type="predicted"/>
<dbReference type="AlphaFoldDB" id="A0A437QWC0"/>
<comment type="caution">
    <text evidence="1">The sequence shown here is derived from an EMBL/GenBank/DDBJ whole genome shotgun (WGS) entry which is preliminary data.</text>
</comment>
<name>A0A437QWC0_9PROT</name>
<protein>
    <submittedName>
        <fullName evidence="1">Uncharacterized protein</fullName>
    </submittedName>
</protein>
<sequence length="89" mass="9809">MTTRTTKSTVTFAHPFTLGELDEVLPSGTYDVETDEDLIEGLSFQVYRRVKTLFHVPDKSGKPGLARTLTIHPDVLDDAMDRDNAATAA</sequence>
<evidence type="ECO:0000313" key="1">
    <source>
        <dbReference type="EMBL" id="RVU38827.1"/>
    </source>
</evidence>
<accession>A0A437QWC0</accession>